<evidence type="ECO:0000256" key="1">
    <source>
        <dbReference type="SAM" id="MobiDB-lite"/>
    </source>
</evidence>
<reference evidence="2 3" key="1">
    <citation type="journal article" date="2018" name="Nat. Ecol. Evol.">
        <title>Pezizomycetes genomes reveal the molecular basis of ectomycorrhizal truffle lifestyle.</title>
        <authorList>
            <person name="Murat C."/>
            <person name="Payen T."/>
            <person name="Noel B."/>
            <person name="Kuo A."/>
            <person name="Morin E."/>
            <person name="Chen J."/>
            <person name="Kohler A."/>
            <person name="Krizsan K."/>
            <person name="Balestrini R."/>
            <person name="Da Silva C."/>
            <person name="Montanini B."/>
            <person name="Hainaut M."/>
            <person name="Levati E."/>
            <person name="Barry K.W."/>
            <person name="Belfiori B."/>
            <person name="Cichocki N."/>
            <person name="Clum A."/>
            <person name="Dockter R.B."/>
            <person name="Fauchery L."/>
            <person name="Guy J."/>
            <person name="Iotti M."/>
            <person name="Le Tacon F."/>
            <person name="Lindquist E.A."/>
            <person name="Lipzen A."/>
            <person name="Malagnac F."/>
            <person name="Mello A."/>
            <person name="Molinier V."/>
            <person name="Miyauchi S."/>
            <person name="Poulain J."/>
            <person name="Riccioni C."/>
            <person name="Rubini A."/>
            <person name="Sitrit Y."/>
            <person name="Splivallo R."/>
            <person name="Traeger S."/>
            <person name="Wang M."/>
            <person name="Zifcakova L."/>
            <person name="Wipf D."/>
            <person name="Zambonelli A."/>
            <person name="Paolocci F."/>
            <person name="Nowrousian M."/>
            <person name="Ottonello S."/>
            <person name="Baldrian P."/>
            <person name="Spatafora J.W."/>
            <person name="Henrissat B."/>
            <person name="Nagy L.G."/>
            <person name="Aury J.M."/>
            <person name="Wincker P."/>
            <person name="Grigoriev I.V."/>
            <person name="Bonfante P."/>
            <person name="Martin F.M."/>
        </authorList>
    </citation>
    <scope>NUCLEOTIDE SEQUENCE [LARGE SCALE GENOMIC DNA]</scope>
    <source>
        <strain evidence="2 3">RN42</strain>
    </source>
</reference>
<feature type="region of interest" description="Disordered" evidence="1">
    <location>
        <begin position="271"/>
        <end position="295"/>
    </location>
</feature>
<dbReference type="AlphaFoldDB" id="A0A3N4HGC3"/>
<organism evidence="2 3">
    <name type="scientific">Ascobolus immersus RN42</name>
    <dbReference type="NCBI Taxonomy" id="1160509"/>
    <lineage>
        <taxon>Eukaryota</taxon>
        <taxon>Fungi</taxon>
        <taxon>Dikarya</taxon>
        <taxon>Ascomycota</taxon>
        <taxon>Pezizomycotina</taxon>
        <taxon>Pezizomycetes</taxon>
        <taxon>Pezizales</taxon>
        <taxon>Ascobolaceae</taxon>
        <taxon>Ascobolus</taxon>
    </lineage>
</organism>
<feature type="region of interest" description="Disordered" evidence="1">
    <location>
        <begin position="231"/>
        <end position="250"/>
    </location>
</feature>
<sequence length="974" mass="104666">MDSVDGWNARPTYQVHGISFSTPQLRPITGALQPKLCSSFDNHDLIVINLRTRASPYRKASRSSCSECCHRSSQRSILDAHFPEPNNSSTTVINDQSQLETPARYTFLFSPLATPYATQYTNCPATMTRKTSFLALLLAPLALAQCPHSPRETGLCSRLRHDNLASDSTLLNGSGGLIPHTDPDLAGELPDCDMVMANTAHHPSMFNRPIPCYFDGDFEAGLYHAGPKVHPQSVSSYVSPHPPPTEGPDADAYASSLSAFLERPLPTHSATGVPLFTVPPRSSTAPVATGGVSGNQEAQDYMDLENGSGTAAFPTDAPQLQSIYTDTPSEIESAEESNNGGADEAPLPAFDISQPPHIDSPLGPFSNTGGDNQVAQEFGDPNPSTNNVNVYNGAGVPNAAAAPYSYDTAVGGTASEINQPDESQNSQGLSPGTPTNADAFYSSHVAMSNSDPHGSRLDELNAKGINRIEVNMQEADAEGNAPEIAANVRLGEQGRANAAARGNFPANPLENPAVYDLRESVPVEEGAIAGEFSGAGEETLAGSAQAAQGASQGRAIMAGGAVRTLVARQEDPTPTQPDNNVVVGSLAAGSSTAENLIIATVPATSIGDGLVKATAPAEADAIVTSLPVLLADTVIEDRRPMELFHIMPSFDWDAEFHPIDLGELSDPETAVYPPDYGLMRATDVPEGVIEWVPIPDYNPHPRLDPHSPPEWPFPEYIPNNIDVDNSKPDWEYVDYETGRVMKDEVYTDTSDWSDSDDDYTVVRDTTQDTVTFNEPIVVSEAVPNSFVEVHEPIVISETQGAPIVDVRYDEQHTDVSDLVDRLHEHSVNTIRPVITPEIVEKGPEFVDNLTGDVNLEFQDVLRTVAQGEINNAAATLNGEMVEEPTLQVQDFVNWVGPHATEKIENLATPDIEEGWTKRITGHAVVATEEEVKGVVGERLGSVNVVEQGPEIPATIHEEYVQPVVHYLQSQEHAR</sequence>
<dbReference type="EMBL" id="ML119876">
    <property type="protein sequence ID" value="RPA72156.1"/>
    <property type="molecule type" value="Genomic_DNA"/>
</dbReference>
<dbReference type="Proteomes" id="UP000275078">
    <property type="component" value="Unassembled WGS sequence"/>
</dbReference>
<feature type="compositionally biased region" description="Polar residues" evidence="1">
    <location>
        <begin position="415"/>
        <end position="436"/>
    </location>
</feature>
<feature type="compositionally biased region" description="Polar residues" evidence="1">
    <location>
        <begin position="329"/>
        <end position="340"/>
    </location>
</feature>
<protein>
    <submittedName>
        <fullName evidence="2">Uncharacterized protein</fullName>
    </submittedName>
</protein>
<feature type="region of interest" description="Disordered" evidence="1">
    <location>
        <begin position="329"/>
        <end position="391"/>
    </location>
</feature>
<keyword evidence="3" id="KW-1185">Reference proteome</keyword>
<gene>
    <name evidence="2" type="ORF">BJ508DRAFT_335313</name>
</gene>
<name>A0A3N4HGC3_ASCIM</name>
<feature type="region of interest" description="Disordered" evidence="1">
    <location>
        <begin position="411"/>
        <end position="439"/>
    </location>
</feature>
<evidence type="ECO:0000313" key="3">
    <source>
        <dbReference type="Proteomes" id="UP000275078"/>
    </source>
</evidence>
<evidence type="ECO:0000313" key="2">
    <source>
        <dbReference type="EMBL" id="RPA72156.1"/>
    </source>
</evidence>
<proteinExistence type="predicted"/>
<feature type="compositionally biased region" description="Polar residues" evidence="1">
    <location>
        <begin position="365"/>
        <end position="375"/>
    </location>
</feature>
<accession>A0A3N4HGC3</accession>